<dbReference type="InParanoid" id="A0A409W0I2"/>
<sequence>MLWIRAKSRVSGEAMMRCMPMLGVQGEESAAPVLITCPATQGKEVETLSELFVGRHLCSKVKALVVVDNFANEDVVGEK</sequence>
<evidence type="ECO:0000313" key="2">
    <source>
        <dbReference type="Proteomes" id="UP000283269"/>
    </source>
</evidence>
<reference evidence="1 2" key="1">
    <citation type="journal article" date="2018" name="Evol. Lett.">
        <title>Horizontal gene cluster transfer increased hallucinogenic mushroom diversity.</title>
        <authorList>
            <person name="Reynolds H.T."/>
            <person name="Vijayakumar V."/>
            <person name="Gluck-Thaler E."/>
            <person name="Korotkin H.B."/>
            <person name="Matheny P.B."/>
            <person name="Slot J.C."/>
        </authorList>
    </citation>
    <scope>NUCLEOTIDE SEQUENCE [LARGE SCALE GENOMIC DNA]</scope>
    <source>
        <strain evidence="1 2">2631</strain>
    </source>
</reference>
<gene>
    <name evidence="1" type="ORF">CVT25_015006</name>
</gene>
<evidence type="ECO:0000313" key="1">
    <source>
        <dbReference type="EMBL" id="PPQ71991.1"/>
    </source>
</evidence>
<keyword evidence="2" id="KW-1185">Reference proteome</keyword>
<dbReference type="AlphaFoldDB" id="A0A409W0I2"/>
<comment type="caution">
    <text evidence="1">The sequence shown here is derived from an EMBL/GenBank/DDBJ whole genome shotgun (WGS) entry which is preliminary data.</text>
</comment>
<dbReference type="Proteomes" id="UP000283269">
    <property type="component" value="Unassembled WGS sequence"/>
</dbReference>
<protein>
    <submittedName>
        <fullName evidence="1">Uncharacterized protein</fullName>
    </submittedName>
</protein>
<proteinExistence type="predicted"/>
<dbReference type="EMBL" id="NHYD01003839">
    <property type="protein sequence ID" value="PPQ71991.1"/>
    <property type="molecule type" value="Genomic_DNA"/>
</dbReference>
<accession>A0A409W0I2</accession>
<name>A0A409W0I2_PSICY</name>
<organism evidence="1 2">
    <name type="scientific">Psilocybe cyanescens</name>
    <dbReference type="NCBI Taxonomy" id="93625"/>
    <lineage>
        <taxon>Eukaryota</taxon>
        <taxon>Fungi</taxon>
        <taxon>Dikarya</taxon>
        <taxon>Basidiomycota</taxon>
        <taxon>Agaricomycotina</taxon>
        <taxon>Agaricomycetes</taxon>
        <taxon>Agaricomycetidae</taxon>
        <taxon>Agaricales</taxon>
        <taxon>Agaricineae</taxon>
        <taxon>Strophariaceae</taxon>
        <taxon>Psilocybe</taxon>
    </lineage>
</organism>